<dbReference type="PANTHER" id="PTHR45754">
    <property type="entry name" value="METHYLENETETRAHYDROFOLATE REDUCTASE"/>
    <property type="match status" value="1"/>
</dbReference>
<name>A0A1X0NM13_9TRYP</name>
<dbReference type="SUPFAM" id="SSF51730">
    <property type="entry name" value="FAD-linked oxidoreductase"/>
    <property type="match status" value="1"/>
</dbReference>
<dbReference type="InterPro" id="IPR004621">
    <property type="entry name" value="Fadh2_euk"/>
</dbReference>
<keyword evidence="7" id="KW-0560">Oxidoreductase</keyword>
<proteinExistence type="inferred from homology"/>
<dbReference type="EMBL" id="NBCO01000034">
    <property type="protein sequence ID" value="ORC85568.1"/>
    <property type="molecule type" value="Genomic_DNA"/>
</dbReference>
<evidence type="ECO:0000256" key="3">
    <source>
        <dbReference type="ARBA" id="ARBA00006743"/>
    </source>
</evidence>
<dbReference type="GeneID" id="39988858"/>
<dbReference type="PANTHER" id="PTHR45754:SF3">
    <property type="entry name" value="METHYLENETETRAHYDROFOLATE REDUCTASE (NADPH)"/>
    <property type="match status" value="1"/>
</dbReference>
<dbReference type="NCBIfam" id="TIGR00677">
    <property type="entry name" value="fadh2_euk"/>
    <property type="match status" value="1"/>
</dbReference>
<evidence type="ECO:0000256" key="1">
    <source>
        <dbReference type="ARBA" id="ARBA00001974"/>
    </source>
</evidence>
<evidence type="ECO:0000313" key="8">
    <source>
        <dbReference type="EMBL" id="ORC85568.1"/>
    </source>
</evidence>
<organism evidence="8 9">
    <name type="scientific">Trypanosoma theileri</name>
    <dbReference type="NCBI Taxonomy" id="67003"/>
    <lineage>
        <taxon>Eukaryota</taxon>
        <taxon>Discoba</taxon>
        <taxon>Euglenozoa</taxon>
        <taxon>Kinetoplastea</taxon>
        <taxon>Metakinetoplastina</taxon>
        <taxon>Trypanosomatida</taxon>
        <taxon>Trypanosomatidae</taxon>
        <taxon>Trypanosoma</taxon>
    </lineage>
</organism>
<keyword evidence="6" id="KW-0521">NADP</keyword>
<evidence type="ECO:0000256" key="5">
    <source>
        <dbReference type="ARBA" id="ARBA00022827"/>
    </source>
</evidence>
<dbReference type="Pfam" id="PF02219">
    <property type="entry name" value="MTHFR"/>
    <property type="match status" value="1"/>
</dbReference>
<dbReference type="OrthoDB" id="16284at2759"/>
<dbReference type="AlphaFoldDB" id="A0A1X0NM13"/>
<dbReference type="RefSeq" id="XP_028879634.1">
    <property type="nucleotide sequence ID" value="XM_029029078.1"/>
</dbReference>
<dbReference type="GO" id="GO:0035999">
    <property type="term" value="P:tetrahydrofolate interconversion"/>
    <property type="evidence" value="ECO:0007669"/>
    <property type="project" value="UniProtKB-UniPathway"/>
</dbReference>
<dbReference type="InterPro" id="IPR029041">
    <property type="entry name" value="FAD-linked_oxidoreductase-like"/>
</dbReference>
<dbReference type="UniPathway" id="UPA00193"/>
<dbReference type="Proteomes" id="UP000192257">
    <property type="component" value="Unassembled WGS sequence"/>
</dbReference>
<comment type="pathway">
    <text evidence="2">One-carbon metabolism; tetrahydrofolate interconversion.</text>
</comment>
<keyword evidence="5" id="KW-0274">FAD</keyword>
<protein>
    <submittedName>
        <fullName evidence="8">Methylenetetrahydrofolate reductase (NADPH)</fullName>
    </submittedName>
</protein>
<dbReference type="Gene3D" id="3.20.20.220">
    <property type="match status" value="1"/>
</dbReference>
<dbReference type="GO" id="GO:0009086">
    <property type="term" value="P:methionine biosynthetic process"/>
    <property type="evidence" value="ECO:0007669"/>
    <property type="project" value="TreeGrafter"/>
</dbReference>
<accession>A0A1X0NM13</accession>
<evidence type="ECO:0000313" key="9">
    <source>
        <dbReference type="Proteomes" id="UP000192257"/>
    </source>
</evidence>
<reference evidence="8 9" key="1">
    <citation type="submission" date="2017-03" db="EMBL/GenBank/DDBJ databases">
        <title>An alternative strategy for trypanosome survival in the mammalian bloodstream revealed through genome and transcriptome analysis of the ubiquitous bovine parasite Trypanosoma (Megatrypanum) theileri.</title>
        <authorList>
            <person name="Kelly S."/>
            <person name="Ivens A."/>
            <person name="Mott A."/>
            <person name="O'Neill E."/>
            <person name="Emms D."/>
            <person name="Macleod O."/>
            <person name="Voorheis P."/>
            <person name="Matthews J."/>
            <person name="Matthews K."/>
            <person name="Carrington M."/>
        </authorList>
    </citation>
    <scope>NUCLEOTIDE SEQUENCE [LARGE SCALE GENOMIC DNA]</scope>
    <source>
        <strain evidence="8">Edinburgh</strain>
    </source>
</reference>
<keyword evidence="4" id="KW-0285">Flavoprotein</keyword>
<sequence length="309" mass="34982">MLVPSLSDLLSNEVDDNIYSSLEFLPPRTEKGEEKLWNEHLPHFMKTNPLFVDITWGAGGRTSDKTMRLSKQIQEKYGIPVNMHITCTNMPTGLLKETLNFCYENGIRNILALRGDPPEGEEWKPNEEGFTCALDLVKFIRNTYGDYFCITVAGYPEGHPSRIHGEDGKITDEEMEKELNYLKAKVDAGANVIITQLFYDAEIFIVFVKKCRNYGITVPILPGILPISSYRSLTRMINLCKTYVPPSVLEQVVKLSEDDEALRTYGVSQAEEMVHAIQAADIGIKHFHFYVVNAPDVTKRILDALNFTP</sequence>
<dbReference type="CDD" id="cd00537">
    <property type="entry name" value="MTHFR"/>
    <property type="match status" value="1"/>
</dbReference>
<dbReference type="VEuPathDB" id="TriTrypDB:TM35_000341800"/>
<evidence type="ECO:0000256" key="4">
    <source>
        <dbReference type="ARBA" id="ARBA00022630"/>
    </source>
</evidence>
<dbReference type="InterPro" id="IPR003171">
    <property type="entry name" value="Mehydrof_redctse-like"/>
</dbReference>
<evidence type="ECO:0000256" key="2">
    <source>
        <dbReference type="ARBA" id="ARBA00004777"/>
    </source>
</evidence>
<evidence type="ECO:0000256" key="6">
    <source>
        <dbReference type="ARBA" id="ARBA00022857"/>
    </source>
</evidence>
<dbReference type="GO" id="GO:0004489">
    <property type="term" value="F:methylenetetrahydrofolate reductase [NAD(P)H] activity"/>
    <property type="evidence" value="ECO:0007669"/>
    <property type="project" value="InterPro"/>
</dbReference>
<dbReference type="GO" id="GO:0005829">
    <property type="term" value="C:cytosol"/>
    <property type="evidence" value="ECO:0007669"/>
    <property type="project" value="TreeGrafter"/>
</dbReference>
<comment type="similarity">
    <text evidence="3">Belongs to the methylenetetrahydrofolate reductase family.</text>
</comment>
<gene>
    <name evidence="8" type="ORF">TM35_000341800</name>
</gene>
<comment type="cofactor">
    <cofactor evidence="1">
        <name>FAD</name>
        <dbReference type="ChEBI" id="CHEBI:57692"/>
    </cofactor>
</comment>
<comment type="caution">
    <text evidence="8">The sequence shown here is derived from an EMBL/GenBank/DDBJ whole genome shotgun (WGS) entry which is preliminary data.</text>
</comment>
<keyword evidence="9" id="KW-1185">Reference proteome</keyword>
<dbReference type="FunFam" id="3.20.20.220:FF:000002">
    <property type="entry name" value="Methylenetetrahydrofolate reductase"/>
    <property type="match status" value="1"/>
</dbReference>
<dbReference type="STRING" id="67003.A0A1X0NM13"/>
<evidence type="ECO:0000256" key="7">
    <source>
        <dbReference type="ARBA" id="ARBA00023002"/>
    </source>
</evidence>
<dbReference type="GO" id="GO:0071949">
    <property type="term" value="F:FAD binding"/>
    <property type="evidence" value="ECO:0007669"/>
    <property type="project" value="TreeGrafter"/>
</dbReference>